<evidence type="ECO:0000256" key="8">
    <source>
        <dbReference type="SAM" id="Phobius"/>
    </source>
</evidence>
<feature type="domain" description="LYK3/RLK10-like LysM" evidence="9">
    <location>
        <begin position="83"/>
        <end position="130"/>
    </location>
</feature>
<protein>
    <recommendedName>
        <fullName evidence="9">LYK3/RLK10-like LysM domain-containing protein</fullName>
    </recommendedName>
</protein>
<evidence type="ECO:0000256" key="4">
    <source>
        <dbReference type="ARBA" id="ARBA00022729"/>
    </source>
</evidence>
<keyword evidence="4" id="KW-0732">Signal</keyword>
<keyword evidence="5 8" id="KW-1133">Transmembrane helix</keyword>
<dbReference type="PANTHER" id="PTHR46204">
    <property type="entry name" value="CHITIN ELICITOR RECEPTOR KINASE 1-RELATED"/>
    <property type="match status" value="1"/>
</dbReference>
<evidence type="ECO:0000256" key="7">
    <source>
        <dbReference type="ARBA" id="ARBA00023157"/>
    </source>
</evidence>
<keyword evidence="3 8" id="KW-0812">Transmembrane</keyword>
<dbReference type="Gramene" id="OB09G22680.1">
    <property type="protein sequence ID" value="OB09G22680.1"/>
    <property type="gene ID" value="OB09G22680"/>
</dbReference>
<dbReference type="STRING" id="4533.J3MZ39"/>
<reference evidence="10" key="1">
    <citation type="journal article" date="2013" name="Nat. Commun.">
        <title>Whole-genome sequencing of Oryza brachyantha reveals mechanisms underlying Oryza genome evolution.</title>
        <authorList>
            <person name="Chen J."/>
            <person name="Huang Q."/>
            <person name="Gao D."/>
            <person name="Wang J."/>
            <person name="Lang Y."/>
            <person name="Liu T."/>
            <person name="Li B."/>
            <person name="Bai Z."/>
            <person name="Luis Goicoechea J."/>
            <person name="Liang C."/>
            <person name="Chen C."/>
            <person name="Zhang W."/>
            <person name="Sun S."/>
            <person name="Liao Y."/>
            <person name="Zhang X."/>
            <person name="Yang L."/>
            <person name="Song C."/>
            <person name="Wang M."/>
            <person name="Shi J."/>
            <person name="Liu G."/>
            <person name="Liu J."/>
            <person name="Zhou H."/>
            <person name="Zhou W."/>
            <person name="Yu Q."/>
            <person name="An N."/>
            <person name="Chen Y."/>
            <person name="Cai Q."/>
            <person name="Wang B."/>
            <person name="Liu B."/>
            <person name="Min J."/>
            <person name="Huang Y."/>
            <person name="Wu H."/>
            <person name="Li Z."/>
            <person name="Zhang Y."/>
            <person name="Yin Y."/>
            <person name="Song W."/>
            <person name="Jiang J."/>
            <person name="Jackson S.A."/>
            <person name="Wing R.A."/>
            <person name="Wang J."/>
            <person name="Chen M."/>
        </authorList>
    </citation>
    <scope>NUCLEOTIDE SEQUENCE [LARGE SCALE GENOMIC DNA]</scope>
    <source>
        <strain evidence="10">cv. IRGC 101232</strain>
    </source>
</reference>
<dbReference type="Pfam" id="PF23577">
    <property type="entry name" value="LysM_RLK"/>
    <property type="match status" value="1"/>
</dbReference>
<evidence type="ECO:0000256" key="6">
    <source>
        <dbReference type="ARBA" id="ARBA00023136"/>
    </source>
</evidence>
<organism evidence="10">
    <name type="scientific">Oryza brachyantha</name>
    <name type="common">malo sina</name>
    <dbReference type="NCBI Taxonomy" id="4533"/>
    <lineage>
        <taxon>Eukaryota</taxon>
        <taxon>Viridiplantae</taxon>
        <taxon>Streptophyta</taxon>
        <taxon>Embryophyta</taxon>
        <taxon>Tracheophyta</taxon>
        <taxon>Spermatophyta</taxon>
        <taxon>Magnoliopsida</taxon>
        <taxon>Liliopsida</taxon>
        <taxon>Poales</taxon>
        <taxon>Poaceae</taxon>
        <taxon>BOP clade</taxon>
        <taxon>Oryzoideae</taxon>
        <taxon>Oryzeae</taxon>
        <taxon>Oryzinae</taxon>
        <taxon>Oryza</taxon>
    </lineage>
</organism>
<evidence type="ECO:0000259" key="9">
    <source>
        <dbReference type="Pfam" id="PF23577"/>
    </source>
</evidence>
<evidence type="ECO:0000313" key="10">
    <source>
        <dbReference type="EnsemblPlants" id="OB09G22680.1"/>
    </source>
</evidence>
<dbReference type="Proteomes" id="UP000006038">
    <property type="component" value="Chromosome 9"/>
</dbReference>
<feature type="transmembrane region" description="Helical" evidence="8">
    <location>
        <begin position="167"/>
        <end position="193"/>
    </location>
</feature>
<dbReference type="HOGENOM" id="CLU_1083274_0_0_1"/>
<dbReference type="InterPro" id="IPR044812">
    <property type="entry name" value="CERK1/LYK3-like"/>
</dbReference>
<dbReference type="GO" id="GO:0005886">
    <property type="term" value="C:plasma membrane"/>
    <property type="evidence" value="ECO:0007669"/>
    <property type="project" value="UniProtKB-SubCell"/>
</dbReference>
<evidence type="ECO:0000313" key="11">
    <source>
        <dbReference type="Proteomes" id="UP000006038"/>
    </source>
</evidence>
<accession>J3MZ39</accession>
<evidence type="ECO:0000256" key="2">
    <source>
        <dbReference type="ARBA" id="ARBA00022475"/>
    </source>
</evidence>
<keyword evidence="11" id="KW-1185">Reference proteome</keyword>
<evidence type="ECO:0000256" key="5">
    <source>
        <dbReference type="ARBA" id="ARBA00022989"/>
    </source>
</evidence>
<evidence type="ECO:0000256" key="1">
    <source>
        <dbReference type="ARBA" id="ARBA00004162"/>
    </source>
</evidence>
<dbReference type="GO" id="GO:0045087">
    <property type="term" value="P:innate immune response"/>
    <property type="evidence" value="ECO:0007669"/>
    <property type="project" value="InterPro"/>
</dbReference>
<proteinExistence type="predicted"/>
<keyword evidence="2" id="KW-1003">Cell membrane</keyword>
<dbReference type="PANTHER" id="PTHR46204:SF4">
    <property type="entry name" value="LYSM DOMAIN RECEPTOR-LIKE KINASE 10"/>
    <property type="match status" value="1"/>
</dbReference>
<name>J3MZ39_ORYBR</name>
<keyword evidence="7" id="KW-1015">Disulfide bond</keyword>
<keyword evidence="6 8" id="KW-0472">Membrane</keyword>
<dbReference type="GO" id="GO:0019199">
    <property type="term" value="F:transmembrane receptor protein kinase activity"/>
    <property type="evidence" value="ECO:0007669"/>
    <property type="project" value="InterPro"/>
</dbReference>
<dbReference type="AlphaFoldDB" id="J3MZ39"/>
<reference evidence="10" key="2">
    <citation type="submission" date="2013-04" db="UniProtKB">
        <authorList>
            <consortium name="EnsemblPlants"/>
        </authorList>
    </citation>
    <scope>IDENTIFICATION</scope>
</reference>
<comment type="subcellular location">
    <subcellularLocation>
        <location evidence="1">Cell membrane</location>
        <topology evidence="1">Single-pass membrane protein</topology>
    </subcellularLocation>
</comment>
<dbReference type="EnsemblPlants" id="OB09G22680.1">
    <property type="protein sequence ID" value="OB09G22680.1"/>
    <property type="gene ID" value="OB09G22680"/>
</dbReference>
<evidence type="ECO:0000256" key="3">
    <source>
        <dbReference type="ARBA" id="ARBA00022692"/>
    </source>
</evidence>
<dbReference type="InterPro" id="IPR057097">
    <property type="entry name" value="LysM_RLK3/10"/>
</dbReference>
<sequence length="257" mass="28164">MAHMAGGSLRAPAMKLGNQLRKLSVLLRREHRTVQWVAVKLHRALLHVDHVAGSPPALGSSKSPSTALSCGDERGSPRFGLFLTYPLWDGETLASAAAQYGFSSPELVNLIRTYNPGMERASGKGIVFIPVKDPNGSYDPLKSGVGTDSLLRAFVYRMLRISRRNSLSGGAIAGIVIVCIAVFIVGIWLIAIFCRWQKFRKATLPPSPEEAIHLGNHLAKNMILTELLVHLVTCLQNNGKKVEMAELVYGARLRFWP</sequence>